<dbReference type="Pfam" id="PF00205">
    <property type="entry name" value="TPP_enzyme_M"/>
    <property type="match status" value="1"/>
</dbReference>
<dbReference type="InterPro" id="IPR047214">
    <property type="entry name" value="TPP_PDC_IPDC"/>
</dbReference>
<dbReference type="GO" id="GO:0005634">
    <property type="term" value="C:nucleus"/>
    <property type="evidence" value="ECO:0007669"/>
    <property type="project" value="TreeGrafter"/>
</dbReference>
<evidence type="ECO:0000259" key="13">
    <source>
        <dbReference type="Pfam" id="PF02776"/>
    </source>
</evidence>
<dbReference type="CDD" id="cd07038">
    <property type="entry name" value="TPP_PYR_PDC_IPDC_like"/>
    <property type="match status" value="1"/>
</dbReference>
<dbReference type="EMBL" id="SOZI01000156">
    <property type="protein sequence ID" value="TNY18109.1"/>
    <property type="molecule type" value="Genomic_DNA"/>
</dbReference>
<comment type="cofactor">
    <cofactor evidence="9">
        <name>Mg(2+)</name>
        <dbReference type="ChEBI" id="CHEBI:18420"/>
    </cofactor>
    <text evidence="9">Binds 1 Mg(2+) per subunit.</text>
</comment>
<feature type="binding site" evidence="9">
    <location>
        <position position="509"/>
    </location>
    <ligand>
        <name>Mg(2+)</name>
        <dbReference type="ChEBI" id="CHEBI:18420"/>
    </ligand>
</feature>
<dbReference type="GO" id="GO:0005739">
    <property type="term" value="C:mitochondrion"/>
    <property type="evidence" value="ECO:0007669"/>
    <property type="project" value="UniProtKB-SubCell"/>
</dbReference>
<evidence type="ECO:0000256" key="2">
    <source>
        <dbReference type="ARBA" id="ARBA00004173"/>
    </source>
</evidence>
<comment type="similarity">
    <text evidence="3 10">Belongs to the TPP enzyme family.</text>
</comment>
<dbReference type="GO" id="GO:0000949">
    <property type="term" value="P:aromatic amino acid family catabolic process to alcohol via Ehrlich pathway"/>
    <property type="evidence" value="ECO:0007669"/>
    <property type="project" value="TreeGrafter"/>
</dbReference>
<protein>
    <submittedName>
        <fullName evidence="14">Thiamine diphosphate-binding protein</fullName>
    </submittedName>
</protein>
<dbReference type="PANTHER" id="PTHR43452">
    <property type="entry name" value="PYRUVATE DECARBOXYLASE"/>
    <property type="match status" value="1"/>
</dbReference>
<evidence type="ECO:0000256" key="8">
    <source>
        <dbReference type="ARBA" id="ARBA00023239"/>
    </source>
</evidence>
<proteinExistence type="inferred from homology"/>
<dbReference type="SUPFAM" id="SSF52467">
    <property type="entry name" value="DHS-like NAD/FAD-binding domain"/>
    <property type="match status" value="1"/>
</dbReference>
<keyword evidence="7 10" id="KW-0786">Thiamine pyrophosphate</keyword>
<evidence type="ECO:0000256" key="4">
    <source>
        <dbReference type="ARBA" id="ARBA00022723"/>
    </source>
</evidence>
<dbReference type="CDD" id="cd02005">
    <property type="entry name" value="TPP_PDC_IPDC"/>
    <property type="match status" value="1"/>
</dbReference>
<evidence type="ECO:0000256" key="10">
    <source>
        <dbReference type="RuleBase" id="RU362132"/>
    </source>
</evidence>
<dbReference type="PIRSF" id="PIRSF036565">
    <property type="entry name" value="Pyruvt_ip_decrb"/>
    <property type="match status" value="1"/>
</dbReference>
<comment type="cofactor">
    <cofactor evidence="1">
        <name>thiamine diphosphate</name>
        <dbReference type="ChEBI" id="CHEBI:58937"/>
    </cofactor>
</comment>
<evidence type="ECO:0000259" key="12">
    <source>
        <dbReference type="Pfam" id="PF02775"/>
    </source>
</evidence>
<feature type="domain" description="Thiamine pyrophosphate enzyme TPP-binding" evidence="12">
    <location>
        <begin position="424"/>
        <end position="520"/>
    </location>
</feature>
<dbReference type="OrthoDB" id="3970464at2759"/>
<dbReference type="InterPro" id="IPR029035">
    <property type="entry name" value="DHS-like_NAD/FAD-binding_dom"/>
</dbReference>
<evidence type="ECO:0000256" key="9">
    <source>
        <dbReference type="PIRSR" id="PIRSR036565-2"/>
    </source>
</evidence>
<organism evidence="14 15">
    <name type="scientific">Rhodotorula diobovata</name>
    <dbReference type="NCBI Taxonomy" id="5288"/>
    <lineage>
        <taxon>Eukaryota</taxon>
        <taxon>Fungi</taxon>
        <taxon>Dikarya</taxon>
        <taxon>Basidiomycota</taxon>
        <taxon>Pucciniomycotina</taxon>
        <taxon>Microbotryomycetes</taxon>
        <taxon>Sporidiobolales</taxon>
        <taxon>Sporidiobolaceae</taxon>
        <taxon>Rhodotorula</taxon>
    </lineage>
</organism>
<evidence type="ECO:0000259" key="11">
    <source>
        <dbReference type="Pfam" id="PF00205"/>
    </source>
</evidence>
<evidence type="ECO:0000256" key="3">
    <source>
        <dbReference type="ARBA" id="ARBA00007812"/>
    </source>
</evidence>
<feature type="binding site" evidence="9">
    <location>
        <position position="507"/>
    </location>
    <ligand>
        <name>Mg(2+)</name>
        <dbReference type="ChEBI" id="CHEBI:18420"/>
    </ligand>
</feature>
<dbReference type="GO" id="GO:0000287">
    <property type="term" value="F:magnesium ion binding"/>
    <property type="evidence" value="ECO:0007669"/>
    <property type="project" value="InterPro"/>
</dbReference>
<evidence type="ECO:0000313" key="15">
    <source>
        <dbReference type="Proteomes" id="UP000311382"/>
    </source>
</evidence>
<dbReference type="GO" id="GO:0030976">
    <property type="term" value="F:thiamine pyrophosphate binding"/>
    <property type="evidence" value="ECO:0007669"/>
    <property type="project" value="InterPro"/>
</dbReference>
<feature type="domain" description="Thiamine pyrophosphate enzyme central" evidence="11">
    <location>
        <begin position="245"/>
        <end position="352"/>
    </location>
</feature>
<dbReference type="GO" id="GO:0004737">
    <property type="term" value="F:pyruvate decarboxylase activity"/>
    <property type="evidence" value="ECO:0007669"/>
    <property type="project" value="TreeGrafter"/>
</dbReference>
<gene>
    <name evidence="14" type="ORF">DMC30DRAFT_356072</name>
</gene>
<dbReference type="FunFam" id="3.40.50.970:FF:000024">
    <property type="entry name" value="Pyruvate decarboxylase isozyme"/>
    <property type="match status" value="1"/>
</dbReference>
<keyword evidence="5" id="KW-0210">Decarboxylase</keyword>
<feature type="binding site" evidence="9">
    <location>
        <position position="480"/>
    </location>
    <ligand>
        <name>Mg(2+)</name>
        <dbReference type="ChEBI" id="CHEBI:18420"/>
    </ligand>
</feature>
<dbReference type="Pfam" id="PF02776">
    <property type="entry name" value="TPP_enzyme_N"/>
    <property type="match status" value="1"/>
</dbReference>
<comment type="subcellular location">
    <subcellularLocation>
        <location evidence="2">Mitochondrion</location>
    </subcellularLocation>
</comment>
<dbReference type="InterPro" id="IPR047213">
    <property type="entry name" value="TPP_PYR_PDC_IPDC-like"/>
</dbReference>
<keyword evidence="8" id="KW-0456">Lyase</keyword>
<evidence type="ECO:0000256" key="7">
    <source>
        <dbReference type="ARBA" id="ARBA00023052"/>
    </source>
</evidence>
<dbReference type="Pfam" id="PF02775">
    <property type="entry name" value="TPP_enzyme_C"/>
    <property type="match status" value="1"/>
</dbReference>
<feature type="domain" description="Thiamine pyrophosphate enzyme N-terminal TPP-binding" evidence="13">
    <location>
        <begin position="6"/>
        <end position="131"/>
    </location>
</feature>
<evidence type="ECO:0000256" key="1">
    <source>
        <dbReference type="ARBA" id="ARBA00001964"/>
    </source>
</evidence>
<evidence type="ECO:0000256" key="5">
    <source>
        <dbReference type="ARBA" id="ARBA00022793"/>
    </source>
</evidence>
<evidence type="ECO:0000313" key="14">
    <source>
        <dbReference type="EMBL" id="TNY18109.1"/>
    </source>
</evidence>
<dbReference type="STRING" id="5288.A0A5C5FP98"/>
<dbReference type="InterPro" id="IPR012110">
    <property type="entry name" value="PDC/IPDC-like"/>
</dbReference>
<dbReference type="PANTHER" id="PTHR43452:SF30">
    <property type="entry name" value="PYRUVATE DECARBOXYLASE ISOZYME 1-RELATED"/>
    <property type="match status" value="1"/>
</dbReference>
<dbReference type="Proteomes" id="UP000311382">
    <property type="component" value="Unassembled WGS sequence"/>
</dbReference>
<comment type="caution">
    <text evidence="14">The sequence shown here is derived from an EMBL/GenBank/DDBJ whole genome shotgun (WGS) entry which is preliminary data.</text>
</comment>
<sequence length="607" mass="65761">MKQTTTLSQYLLDRLHQLGVNKLFGVPGDFTLSLNDVIEADPRIDWVGCCNELNASYAADGYARVKQAQLNRTPDATGKITGGVRGLGAIVTTFGPGELSSVNGIAGAYAERVPIISIVGAPSTKLQKGHVLIHHSLGDVGGRFDIFKTAMEGMTCAQAYLMSADNAAEEIDRILVAALKTARPAYLTVPTDLVYAEIDASRLQTPLFPLPGPLDERLPNGKMLKHETQERLDFVVSEIERLWDVAEDPILIIDACAIRFGAGHLVEELVKATGVRWYTSPMGRTVMDEDPSTGFGGVYIAQLSDEGIRDAVEKTDLAIMIGAIRSDLNTGLWSSKIKTKNIVELHSTCTQVQYANYDNISFQLLLPVLARVLKRKASLPVERPLVPARLPTPTGDKSEAITNDIIWPLVSDFLRKDDVVVAEIGCSSFGILTTPMPKGATLLSGMLWSSIGWSVGATLGALLAAQETSVPRRVLLFVGDGSLQLSVQEISTMVRNGLKPTIVLLNNEGYTIERHINGPTAKYNDISLWNWAHVLPLFTPPAGSSSSPVKPGRYVSATTRGELEAILTDDEFAAADRVQLLEVKLGRLDAPKALRRLGEVTRQVNSA</sequence>
<dbReference type="InterPro" id="IPR011766">
    <property type="entry name" value="TPP_enzyme_TPP-bd"/>
</dbReference>
<evidence type="ECO:0000256" key="6">
    <source>
        <dbReference type="ARBA" id="ARBA00022842"/>
    </source>
</evidence>
<name>A0A5C5FP98_9BASI</name>
<keyword evidence="15" id="KW-1185">Reference proteome</keyword>
<dbReference type="InterPro" id="IPR029061">
    <property type="entry name" value="THDP-binding"/>
</dbReference>
<keyword evidence="6 9" id="KW-0460">Magnesium</keyword>
<dbReference type="InterPro" id="IPR012001">
    <property type="entry name" value="Thiamin_PyroP_enz_TPP-bd_dom"/>
</dbReference>
<dbReference type="InterPro" id="IPR012000">
    <property type="entry name" value="Thiamin_PyroP_enz_cen_dom"/>
</dbReference>
<dbReference type="SUPFAM" id="SSF52518">
    <property type="entry name" value="Thiamin diphosphate-binding fold (THDP-binding)"/>
    <property type="match status" value="2"/>
</dbReference>
<dbReference type="GO" id="GO:0005829">
    <property type="term" value="C:cytosol"/>
    <property type="evidence" value="ECO:0007669"/>
    <property type="project" value="TreeGrafter"/>
</dbReference>
<dbReference type="Gene3D" id="3.40.50.970">
    <property type="match status" value="2"/>
</dbReference>
<reference evidence="14 15" key="1">
    <citation type="submission" date="2019-03" db="EMBL/GenBank/DDBJ databases">
        <title>Rhodosporidium diobovatum UCD-FST 08-225 genome sequencing, assembly, and annotation.</title>
        <authorList>
            <person name="Fakankun I.U."/>
            <person name="Fristensky B."/>
            <person name="Levin D.B."/>
        </authorList>
    </citation>
    <scope>NUCLEOTIDE SEQUENCE [LARGE SCALE GENOMIC DNA]</scope>
    <source>
        <strain evidence="14 15">UCD-FST 08-225</strain>
    </source>
</reference>
<keyword evidence="4 9" id="KW-0479">Metal-binding</keyword>
<dbReference type="AlphaFoldDB" id="A0A5C5FP98"/>
<accession>A0A5C5FP98</accession>
<dbReference type="Gene3D" id="3.40.50.1220">
    <property type="entry name" value="TPP-binding domain"/>
    <property type="match status" value="1"/>
</dbReference>